<dbReference type="InterPro" id="IPR055348">
    <property type="entry name" value="DctQ"/>
</dbReference>
<dbReference type="RefSeq" id="WP_085091595.1">
    <property type="nucleotide sequence ID" value="NZ_FXAK01000009.1"/>
</dbReference>
<dbReference type="Proteomes" id="UP000192936">
    <property type="component" value="Unassembled WGS sequence"/>
</dbReference>
<evidence type="ECO:0000256" key="4">
    <source>
        <dbReference type="ARBA" id="ARBA00022519"/>
    </source>
</evidence>
<gene>
    <name evidence="11" type="ORF">SAMN02982917_6805</name>
</gene>
<evidence type="ECO:0000256" key="8">
    <source>
        <dbReference type="ARBA" id="ARBA00038436"/>
    </source>
</evidence>
<feature type="transmembrane region" description="Helical" evidence="9">
    <location>
        <begin position="104"/>
        <end position="125"/>
    </location>
</feature>
<feature type="transmembrane region" description="Helical" evidence="9">
    <location>
        <begin position="145"/>
        <end position="170"/>
    </location>
</feature>
<name>A0A1X7HN52_9PROT</name>
<evidence type="ECO:0000256" key="9">
    <source>
        <dbReference type="RuleBase" id="RU369079"/>
    </source>
</evidence>
<comment type="subunit">
    <text evidence="9">The complex comprises the extracytoplasmic solute receptor protein and the two transmembrane proteins.</text>
</comment>
<protein>
    <recommendedName>
        <fullName evidence="9">TRAP transporter small permease protein</fullName>
    </recommendedName>
</protein>
<organism evidence="11 12">
    <name type="scientific">Azospirillum oryzae</name>
    <dbReference type="NCBI Taxonomy" id="286727"/>
    <lineage>
        <taxon>Bacteria</taxon>
        <taxon>Pseudomonadati</taxon>
        <taxon>Pseudomonadota</taxon>
        <taxon>Alphaproteobacteria</taxon>
        <taxon>Rhodospirillales</taxon>
        <taxon>Azospirillaceae</taxon>
        <taxon>Azospirillum</taxon>
    </lineage>
</organism>
<dbReference type="Pfam" id="PF04290">
    <property type="entry name" value="DctQ"/>
    <property type="match status" value="1"/>
</dbReference>
<sequence length="186" mass="19769">MTVSHEREHEVAGLPATLLQAADGAISVVSAVVAILSLIVLFLALGAEVVVRYLTTQGLGWPSELPNLLFPWLVMGGVVLAAQKGAHISVALLLDLLPRRLARALLLAMQVVVGATFFYLAYIGLAVIEITGSEIYPVTGVSARWAYLSLIAGFVGVGLTAVTTFLRLLIAEDPRSVRAHVSEEEI</sequence>
<feature type="transmembrane region" description="Helical" evidence="9">
    <location>
        <begin position="65"/>
        <end position="83"/>
    </location>
</feature>
<evidence type="ECO:0000256" key="6">
    <source>
        <dbReference type="ARBA" id="ARBA00022989"/>
    </source>
</evidence>
<comment type="function">
    <text evidence="9">Part of the tripartite ATP-independent periplasmic (TRAP) transport system.</text>
</comment>
<dbReference type="PANTHER" id="PTHR35011">
    <property type="entry name" value="2,3-DIKETO-L-GULONATE TRAP TRANSPORTER SMALL PERMEASE PROTEIN YIAM"/>
    <property type="match status" value="1"/>
</dbReference>
<comment type="similarity">
    <text evidence="8 9">Belongs to the TRAP transporter small permease family.</text>
</comment>
<keyword evidence="7 9" id="KW-0472">Membrane</keyword>
<dbReference type="EMBL" id="FXAK01000009">
    <property type="protein sequence ID" value="SMF89619.1"/>
    <property type="molecule type" value="Genomic_DNA"/>
</dbReference>
<dbReference type="AlphaFoldDB" id="A0A1X7HN52"/>
<evidence type="ECO:0000256" key="3">
    <source>
        <dbReference type="ARBA" id="ARBA00022475"/>
    </source>
</evidence>
<comment type="subcellular location">
    <subcellularLocation>
        <location evidence="1 9">Cell inner membrane</location>
        <topology evidence="1 9">Multi-pass membrane protein</topology>
    </subcellularLocation>
</comment>
<dbReference type="InterPro" id="IPR007387">
    <property type="entry name" value="TRAP_DctQ"/>
</dbReference>
<evidence type="ECO:0000313" key="11">
    <source>
        <dbReference type="EMBL" id="SMF89619.1"/>
    </source>
</evidence>
<dbReference type="STRING" id="286727.SAMN02982917_6805"/>
<keyword evidence="5 9" id="KW-0812">Transmembrane</keyword>
<dbReference type="PANTHER" id="PTHR35011:SF2">
    <property type="entry name" value="2,3-DIKETO-L-GULONATE TRAP TRANSPORTER SMALL PERMEASE PROTEIN YIAM"/>
    <property type="match status" value="1"/>
</dbReference>
<reference evidence="11 12" key="1">
    <citation type="submission" date="2017-04" db="EMBL/GenBank/DDBJ databases">
        <authorList>
            <person name="Afonso C.L."/>
            <person name="Miller P.J."/>
            <person name="Scott M.A."/>
            <person name="Spackman E."/>
            <person name="Goraichik I."/>
            <person name="Dimitrov K.M."/>
            <person name="Suarez D.L."/>
            <person name="Swayne D.E."/>
        </authorList>
    </citation>
    <scope>NUCLEOTIDE SEQUENCE [LARGE SCALE GENOMIC DNA]</scope>
    <source>
        <strain evidence="11 12">A2P</strain>
    </source>
</reference>
<evidence type="ECO:0000256" key="5">
    <source>
        <dbReference type="ARBA" id="ARBA00022692"/>
    </source>
</evidence>
<evidence type="ECO:0000256" key="2">
    <source>
        <dbReference type="ARBA" id="ARBA00022448"/>
    </source>
</evidence>
<evidence type="ECO:0000256" key="7">
    <source>
        <dbReference type="ARBA" id="ARBA00023136"/>
    </source>
</evidence>
<dbReference type="GO" id="GO:0022857">
    <property type="term" value="F:transmembrane transporter activity"/>
    <property type="evidence" value="ECO:0007669"/>
    <property type="project" value="UniProtKB-UniRule"/>
</dbReference>
<evidence type="ECO:0000256" key="1">
    <source>
        <dbReference type="ARBA" id="ARBA00004429"/>
    </source>
</evidence>
<accession>A0A1X7HN52</accession>
<keyword evidence="6 9" id="KW-1133">Transmembrane helix</keyword>
<feature type="domain" description="Tripartite ATP-independent periplasmic transporters DctQ component" evidence="10">
    <location>
        <begin position="42"/>
        <end position="169"/>
    </location>
</feature>
<proteinExistence type="inferred from homology"/>
<evidence type="ECO:0000259" key="10">
    <source>
        <dbReference type="Pfam" id="PF04290"/>
    </source>
</evidence>
<feature type="transmembrane region" description="Helical" evidence="9">
    <location>
        <begin position="21"/>
        <end position="45"/>
    </location>
</feature>
<keyword evidence="3" id="KW-1003">Cell membrane</keyword>
<evidence type="ECO:0000313" key="12">
    <source>
        <dbReference type="Proteomes" id="UP000192936"/>
    </source>
</evidence>
<dbReference type="GO" id="GO:0015740">
    <property type="term" value="P:C4-dicarboxylate transport"/>
    <property type="evidence" value="ECO:0007669"/>
    <property type="project" value="TreeGrafter"/>
</dbReference>
<keyword evidence="4 9" id="KW-0997">Cell inner membrane</keyword>
<keyword evidence="2 9" id="KW-0813">Transport</keyword>
<dbReference type="GO" id="GO:0005886">
    <property type="term" value="C:plasma membrane"/>
    <property type="evidence" value="ECO:0007669"/>
    <property type="project" value="UniProtKB-SubCell"/>
</dbReference>